<sequence>MSENCSPDGGRKSSLKSTPPRSQSSLHVHFPPESTMISVTMIPPPPEKMTALRSLKKVLFCCCSAGGAVEGGVEGGEEGENAVAATS</sequence>
<comment type="caution">
    <text evidence="2">The sequence shown here is derived from an EMBL/GenBank/DDBJ whole genome shotgun (WGS) entry which is preliminary data.</text>
</comment>
<keyword evidence="3" id="KW-1185">Reference proteome</keyword>
<accession>A0A482WM46</accession>
<feature type="compositionally biased region" description="Polar residues" evidence="1">
    <location>
        <begin position="15"/>
        <end position="26"/>
    </location>
</feature>
<name>A0A482WM46_LAOST</name>
<dbReference type="EMBL" id="QKKF02030869">
    <property type="protein sequence ID" value="RZF34617.1"/>
    <property type="molecule type" value="Genomic_DNA"/>
</dbReference>
<dbReference type="Proteomes" id="UP000291343">
    <property type="component" value="Unassembled WGS sequence"/>
</dbReference>
<dbReference type="InParanoid" id="A0A482WM46"/>
<dbReference type="AlphaFoldDB" id="A0A482WM46"/>
<organism evidence="2 3">
    <name type="scientific">Laodelphax striatellus</name>
    <name type="common">Small brown planthopper</name>
    <name type="synonym">Delphax striatella</name>
    <dbReference type="NCBI Taxonomy" id="195883"/>
    <lineage>
        <taxon>Eukaryota</taxon>
        <taxon>Metazoa</taxon>
        <taxon>Ecdysozoa</taxon>
        <taxon>Arthropoda</taxon>
        <taxon>Hexapoda</taxon>
        <taxon>Insecta</taxon>
        <taxon>Pterygota</taxon>
        <taxon>Neoptera</taxon>
        <taxon>Paraneoptera</taxon>
        <taxon>Hemiptera</taxon>
        <taxon>Auchenorrhyncha</taxon>
        <taxon>Fulgoroidea</taxon>
        <taxon>Delphacidae</taxon>
        <taxon>Criomorphinae</taxon>
        <taxon>Laodelphax</taxon>
    </lineage>
</organism>
<reference evidence="2 3" key="1">
    <citation type="journal article" date="2017" name="Gigascience">
        <title>Genome sequence of the small brown planthopper, Laodelphax striatellus.</title>
        <authorList>
            <person name="Zhu J."/>
            <person name="Jiang F."/>
            <person name="Wang X."/>
            <person name="Yang P."/>
            <person name="Bao Y."/>
            <person name="Zhao W."/>
            <person name="Wang W."/>
            <person name="Lu H."/>
            <person name="Wang Q."/>
            <person name="Cui N."/>
            <person name="Li J."/>
            <person name="Chen X."/>
            <person name="Luo L."/>
            <person name="Yu J."/>
            <person name="Kang L."/>
            <person name="Cui F."/>
        </authorList>
    </citation>
    <scope>NUCLEOTIDE SEQUENCE [LARGE SCALE GENOMIC DNA]</scope>
    <source>
        <strain evidence="2">Lst14</strain>
    </source>
</reference>
<gene>
    <name evidence="2" type="ORF">LSTR_LSTR008642</name>
</gene>
<proteinExistence type="predicted"/>
<feature type="region of interest" description="Disordered" evidence="1">
    <location>
        <begin position="1"/>
        <end position="32"/>
    </location>
</feature>
<evidence type="ECO:0000313" key="2">
    <source>
        <dbReference type="EMBL" id="RZF34617.1"/>
    </source>
</evidence>
<protein>
    <submittedName>
        <fullName evidence="2">Uncharacterized protein</fullName>
    </submittedName>
</protein>
<evidence type="ECO:0000256" key="1">
    <source>
        <dbReference type="SAM" id="MobiDB-lite"/>
    </source>
</evidence>
<evidence type="ECO:0000313" key="3">
    <source>
        <dbReference type="Proteomes" id="UP000291343"/>
    </source>
</evidence>